<evidence type="ECO:0000313" key="8">
    <source>
        <dbReference type="Proteomes" id="UP000316714"/>
    </source>
</evidence>
<dbReference type="Pfam" id="PF00069">
    <property type="entry name" value="Pkinase"/>
    <property type="match status" value="1"/>
</dbReference>
<comment type="caution">
    <text evidence="7">The sequence shown here is derived from an EMBL/GenBank/DDBJ whole genome shotgun (WGS) entry which is preliminary data.</text>
</comment>
<dbReference type="GO" id="GO:0005524">
    <property type="term" value="F:ATP binding"/>
    <property type="evidence" value="ECO:0007669"/>
    <property type="project" value="UniProtKB-KW"/>
</dbReference>
<dbReference type="SMART" id="SM00220">
    <property type="entry name" value="S_TKc"/>
    <property type="match status" value="1"/>
</dbReference>
<feature type="compositionally biased region" description="Basic and acidic residues" evidence="5">
    <location>
        <begin position="274"/>
        <end position="283"/>
    </location>
</feature>
<dbReference type="PROSITE" id="PS50011">
    <property type="entry name" value="PROTEIN_KINASE_DOM"/>
    <property type="match status" value="1"/>
</dbReference>
<evidence type="ECO:0000259" key="6">
    <source>
        <dbReference type="PROSITE" id="PS50011"/>
    </source>
</evidence>
<dbReference type="Proteomes" id="UP000316714">
    <property type="component" value="Unassembled WGS sequence"/>
</dbReference>
<feature type="compositionally biased region" description="Polar residues" evidence="5">
    <location>
        <begin position="302"/>
        <end position="311"/>
    </location>
</feature>
<dbReference type="Gene3D" id="3.30.200.20">
    <property type="entry name" value="Phosphorylase Kinase, domain 1"/>
    <property type="match status" value="1"/>
</dbReference>
<dbReference type="Gene3D" id="1.10.510.10">
    <property type="entry name" value="Transferase(Phosphotransferase) domain 1"/>
    <property type="match status" value="1"/>
</dbReference>
<protein>
    <submittedName>
        <fullName evidence="7">Serine/threonine-protein kinase PknB</fullName>
        <ecNumber evidence="7">2.7.11.1</ecNumber>
    </submittedName>
</protein>
<keyword evidence="4" id="KW-0067">ATP-binding</keyword>
<organism evidence="7 8">
    <name type="scientific">Posidoniimonas corsicana</name>
    <dbReference type="NCBI Taxonomy" id="1938618"/>
    <lineage>
        <taxon>Bacteria</taxon>
        <taxon>Pseudomonadati</taxon>
        <taxon>Planctomycetota</taxon>
        <taxon>Planctomycetia</taxon>
        <taxon>Pirellulales</taxon>
        <taxon>Lacipirellulaceae</taxon>
        <taxon>Posidoniimonas</taxon>
    </lineage>
</organism>
<dbReference type="CDD" id="cd14014">
    <property type="entry name" value="STKc_PknB_like"/>
    <property type="match status" value="1"/>
</dbReference>
<dbReference type="PROSITE" id="PS00108">
    <property type="entry name" value="PROTEIN_KINASE_ST"/>
    <property type="match status" value="1"/>
</dbReference>
<feature type="domain" description="Protein kinase" evidence="6">
    <location>
        <begin position="9"/>
        <end position="267"/>
    </location>
</feature>
<evidence type="ECO:0000256" key="5">
    <source>
        <dbReference type="SAM" id="MobiDB-lite"/>
    </source>
</evidence>
<name>A0A5C5VFQ8_9BACT</name>
<dbReference type="InterPro" id="IPR008271">
    <property type="entry name" value="Ser/Thr_kinase_AS"/>
</dbReference>
<evidence type="ECO:0000256" key="2">
    <source>
        <dbReference type="ARBA" id="ARBA00022741"/>
    </source>
</evidence>
<keyword evidence="3 7" id="KW-0418">Kinase</keyword>
<dbReference type="PANTHER" id="PTHR43289:SF6">
    <property type="entry name" value="SERINE_THREONINE-PROTEIN KINASE NEKL-3"/>
    <property type="match status" value="1"/>
</dbReference>
<evidence type="ECO:0000256" key="3">
    <source>
        <dbReference type="ARBA" id="ARBA00022777"/>
    </source>
</evidence>
<accession>A0A5C5VFQ8</accession>
<dbReference type="OrthoDB" id="6111975at2"/>
<gene>
    <name evidence="7" type="primary">pknB_2</name>
    <name evidence="7" type="ORF">KOR34_13980</name>
</gene>
<evidence type="ECO:0000256" key="4">
    <source>
        <dbReference type="ARBA" id="ARBA00022840"/>
    </source>
</evidence>
<dbReference type="RefSeq" id="WP_146563437.1">
    <property type="nucleotide sequence ID" value="NZ_SIHJ01000001.1"/>
</dbReference>
<keyword evidence="2" id="KW-0547">Nucleotide-binding</keyword>
<proteinExistence type="predicted"/>
<dbReference type="EMBL" id="SIHJ01000001">
    <property type="protein sequence ID" value="TWT36492.1"/>
    <property type="molecule type" value="Genomic_DNA"/>
</dbReference>
<dbReference type="InterPro" id="IPR000719">
    <property type="entry name" value="Prot_kinase_dom"/>
</dbReference>
<keyword evidence="8" id="KW-1185">Reference proteome</keyword>
<dbReference type="InterPro" id="IPR011009">
    <property type="entry name" value="Kinase-like_dom_sf"/>
</dbReference>
<sequence length="311" mass="33631">MAAHTIGGYEVVHTLGQGAAGAVHLVRSVESGDKYAMKVLHPEEAEKPSIQKRFVREAVVLQKLDHPNIVRFVECGIDDDELFIVMELVECGSLKSALKHYGKFPWRTAVKVAGQVSEGLAHAHSHGIIHRDLKPANVFLANDGRVKIGDFGLARDLNRHRLTLEAAAIGTCRYMAPEQIRCEDPLTGSVDLYSLGAILYQMVVGAPMFDGSTHTEVFEAHLSGEPPRLAEHSQDCPPELDALVASLVAKAPAGRPKDAQQVAAALLGILRAGGEGEQRDPRPKPSAPGKETIDELSIEMISDSTKFDTTL</sequence>
<dbReference type="SUPFAM" id="SSF56112">
    <property type="entry name" value="Protein kinase-like (PK-like)"/>
    <property type="match status" value="1"/>
</dbReference>
<keyword evidence="1 7" id="KW-0808">Transferase</keyword>
<dbReference type="AlphaFoldDB" id="A0A5C5VFQ8"/>
<dbReference type="PANTHER" id="PTHR43289">
    <property type="entry name" value="MITOGEN-ACTIVATED PROTEIN KINASE KINASE KINASE 20-RELATED"/>
    <property type="match status" value="1"/>
</dbReference>
<dbReference type="GO" id="GO:0004674">
    <property type="term" value="F:protein serine/threonine kinase activity"/>
    <property type="evidence" value="ECO:0007669"/>
    <property type="project" value="UniProtKB-EC"/>
</dbReference>
<dbReference type="EC" id="2.7.11.1" evidence="7"/>
<evidence type="ECO:0000313" key="7">
    <source>
        <dbReference type="EMBL" id="TWT36492.1"/>
    </source>
</evidence>
<reference evidence="7 8" key="1">
    <citation type="submission" date="2019-02" db="EMBL/GenBank/DDBJ databases">
        <title>Deep-cultivation of Planctomycetes and their phenomic and genomic characterization uncovers novel biology.</title>
        <authorList>
            <person name="Wiegand S."/>
            <person name="Jogler M."/>
            <person name="Boedeker C."/>
            <person name="Pinto D."/>
            <person name="Vollmers J."/>
            <person name="Rivas-Marin E."/>
            <person name="Kohn T."/>
            <person name="Peeters S.H."/>
            <person name="Heuer A."/>
            <person name="Rast P."/>
            <person name="Oberbeckmann S."/>
            <person name="Bunk B."/>
            <person name="Jeske O."/>
            <person name="Meyerdierks A."/>
            <person name="Storesund J.E."/>
            <person name="Kallscheuer N."/>
            <person name="Luecker S."/>
            <person name="Lage O.M."/>
            <person name="Pohl T."/>
            <person name="Merkel B.J."/>
            <person name="Hornburger P."/>
            <person name="Mueller R.-W."/>
            <person name="Bruemmer F."/>
            <person name="Labrenz M."/>
            <person name="Spormann A.M."/>
            <person name="Op Den Camp H."/>
            <person name="Overmann J."/>
            <person name="Amann R."/>
            <person name="Jetten M.S.M."/>
            <person name="Mascher T."/>
            <person name="Medema M.H."/>
            <person name="Devos D.P."/>
            <person name="Kaster A.-K."/>
            <person name="Ovreas L."/>
            <person name="Rohde M."/>
            <person name="Galperin M.Y."/>
            <person name="Jogler C."/>
        </authorList>
    </citation>
    <scope>NUCLEOTIDE SEQUENCE [LARGE SCALE GENOMIC DNA]</scope>
    <source>
        <strain evidence="7 8">KOR34</strain>
    </source>
</reference>
<evidence type="ECO:0000256" key="1">
    <source>
        <dbReference type="ARBA" id="ARBA00022679"/>
    </source>
</evidence>
<feature type="region of interest" description="Disordered" evidence="5">
    <location>
        <begin position="272"/>
        <end position="311"/>
    </location>
</feature>